<dbReference type="EMBL" id="KZ559217">
    <property type="protein sequence ID" value="PLB33239.1"/>
    <property type="molecule type" value="Genomic_DNA"/>
</dbReference>
<evidence type="ECO:0000313" key="1">
    <source>
        <dbReference type="EMBL" id="PLB33239.1"/>
    </source>
</evidence>
<gene>
    <name evidence="1" type="ORF">BDW47DRAFT_114319</name>
</gene>
<dbReference type="GeneID" id="36521790"/>
<keyword evidence="2" id="KW-1185">Reference proteome</keyword>
<organism evidence="1 2">
    <name type="scientific">Aspergillus candidus</name>
    <dbReference type="NCBI Taxonomy" id="41067"/>
    <lineage>
        <taxon>Eukaryota</taxon>
        <taxon>Fungi</taxon>
        <taxon>Dikarya</taxon>
        <taxon>Ascomycota</taxon>
        <taxon>Pezizomycotina</taxon>
        <taxon>Eurotiomycetes</taxon>
        <taxon>Eurotiomycetidae</taxon>
        <taxon>Eurotiales</taxon>
        <taxon>Aspergillaceae</taxon>
        <taxon>Aspergillus</taxon>
        <taxon>Aspergillus subgen. Circumdati</taxon>
    </lineage>
</organism>
<protein>
    <submittedName>
        <fullName evidence="1">Uncharacterized protein</fullName>
    </submittedName>
</protein>
<dbReference type="AlphaFoldDB" id="A0A2I2EY02"/>
<dbReference type="Proteomes" id="UP000234585">
    <property type="component" value="Unassembled WGS sequence"/>
</dbReference>
<name>A0A2I2EY02_ASPCN</name>
<dbReference type="RefSeq" id="XP_024667251.1">
    <property type="nucleotide sequence ID" value="XM_024814630.1"/>
</dbReference>
<sequence>MFCDICTASPSNNVNIAGVPISEHGKTAYTPTSCLCEGSVSCQPNRAYVTIPTSTFRKSPTVTERQRQAFAVYHDGRDSNGEPSFKTTSTVTQPAGWKSTARCCSSIVPGSLSAEGCPNMVAPKHIGMPLQSYCKLTISVQVCSCWWIAMWTFCVARAAKEGSFDKNGVGPICENFKGVPVPPQNPLAKQTI</sequence>
<evidence type="ECO:0000313" key="2">
    <source>
        <dbReference type="Proteomes" id="UP000234585"/>
    </source>
</evidence>
<proteinExistence type="predicted"/>
<reference evidence="1 2" key="1">
    <citation type="submission" date="2017-12" db="EMBL/GenBank/DDBJ databases">
        <authorList>
            <consortium name="DOE Joint Genome Institute"/>
            <person name="Haridas S."/>
            <person name="Kjaerbolling I."/>
            <person name="Vesth T.C."/>
            <person name="Frisvad J.C."/>
            <person name="Nybo J.L."/>
            <person name="Theobald S."/>
            <person name="Kuo A."/>
            <person name="Bowyer P."/>
            <person name="Matsuda Y."/>
            <person name="Mondo S."/>
            <person name="Lyhne E.K."/>
            <person name="Kogle M.E."/>
            <person name="Clum A."/>
            <person name="Lipzen A."/>
            <person name="Salamov A."/>
            <person name="Ngan C.Y."/>
            <person name="Daum C."/>
            <person name="Chiniquy J."/>
            <person name="Barry K."/>
            <person name="LaButti K."/>
            <person name="Simmons B.A."/>
            <person name="Magnuson J.K."/>
            <person name="Mortensen U.H."/>
            <person name="Larsen T.O."/>
            <person name="Grigoriev I.V."/>
            <person name="Baker S.E."/>
            <person name="Andersen M.R."/>
            <person name="Nordberg H.P."/>
            <person name="Cantor M.N."/>
            <person name="Hua S.X."/>
        </authorList>
    </citation>
    <scope>NUCLEOTIDE SEQUENCE [LARGE SCALE GENOMIC DNA]</scope>
    <source>
        <strain evidence="1 2">CBS 102.13</strain>
    </source>
</reference>
<accession>A0A2I2EY02</accession>